<dbReference type="OrthoDB" id="3176171at2759"/>
<evidence type="ECO:0000256" key="9">
    <source>
        <dbReference type="SAM" id="MobiDB-lite"/>
    </source>
</evidence>
<reference evidence="11" key="1">
    <citation type="submission" date="2022-01" db="EMBL/GenBank/DDBJ databases">
        <authorList>
            <person name="King R."/>
        </authorList>
    </citation>
    <scope>NUCLEOTIDE SEQUENCE</scope>
</reference>
<feature type="region of interest" description="Disordered" evidence="9">
    <location>
        <begin position="766"/>
        <end position="791"/>
    </location>
</feature>
<dbReference type="PRINTS" id="PR00380">
    <property type="entry name" value="KINESINHEAVY"/>
</dbReference>
<feature type="region of interest" description="Disordered" evidence="9">
    <location>
        <begin position="443"/>
        <end position="536"/>
    </location>
</feature>
<evidence type="ECO:0000256" key="2">
    <source>
        <dbReference type="ARBA" id="ARBA00022490"/>
    </source>
</evidence>
<accession>A0A9P0GUP2</accession>
<evidence type="ECO:0000256" key="1">
    <source>
        <dbReference type="ARBA" id="ARBA00004245"/>
    </source>
</evidence>
<dbReference type="PROSITE" id="PS50067">
    <property type="entry name" value="KINESIN_MOTOR_2"/>
    <property type="match status" value="1"/>
</dbReference>
<feature type="domain" description="Kinesin motor" evidence="10">
    <location>
        <begin position="8"/>
        <end position="333"/>
    </location>
</feature>
<evidence type="ECO:0000256" key="4">
    <source>
        <dbReference type="ARBA" id="ARBA00022840"/>
    </source>
</evidence>
<comment type="similarity">
    <text evidence="7">Belongs to the TRAFAC class myosin-kinesin ATPase superfamily. Kinesin family.</text>
</comment>
<dbReference type="GO" id="GO:0005875">
    <property type="term" value="C:microtubule associated complex"/>
    <property type="evidence" value="ECO:0007669"/>
    <property type="project" value="TreeGrafter"/>
</dbReference>
<dbReference type="EMBL" id="OU896708">
    <property type="protein sequence ID" value="CAH1156018.1"/>
    <property type="molecule type" value="Genomic_DNA"/>
</dbReference>
<evidence type="ECO:0000313" key="12">
    <source>
        <dbReference type="Proteomes" id="UP001153737"/>
    </source>
</evidence>
<evidence type="ECO:0000256" key="3">
    <source>
        <dbReference type="ARBA" id="ARBA00022741"/>
    </source>
</evidence>
<dbReference type="AlphaFoldDB" id="A0A9P0GUP2"/>
<feature type="coiled-coil region" evidence="8">
    <location>
        <begin position="608"/>
        <end position="638"/>
    </location>
</feature>
<feature type="binding site" evidence="7">
    <location>
        <begin position="95"/>
        <end position="102"/>
    </location>
    <ligand>
        <name>ATP</name>
        <dbReference type="ChEBI" id="CHEBI:30616"/>
    </ligand>
</feature>
<dbReference type="InterPro" id="IPR036961">
    <property type="entry name" value="Kinesin_motor_dom_sf"/>
</dbReference>
<keyword evidence="2" id="KW-0963">Cytoplasm</keyword>
<dbReference type="GO" id="GO:0005524">
    <property type="term" value="F:ATP binding"/>
    <property type="evidence" value="ECO:0007669"/>
    <property type="project" value="UniProtKB-UniRule"/>
</dbReference>
<sequence length="791" mass="90982">MSKSGNTYVKVFYRIFPTEKPSWDLVKLKNKKTIYLRNLQQLQDPSKSKEPANFWEFETDGIFFNDSQESVYSEVIDETLERVSKGHNIILTAFGQTGTGKSLTLSGLQLSEEDLGIAPRLIKHLLALKELQPKNIKMCIQMSYAEFSKTAVIDLLKEYPNSLEIWHTKENITKIKVKSEFDTMKLLYLGEARKSIIQTNNYMSHLNTSVLTFYITTRDIDFSYPYNIVSRIHLIDMAGADTLGNSSCILKNPADVGSANLFKLNMELFFLCLMGKIPELIRVKQRISPLTYFLGGDLSNQSTMRFIAHVKILKENLPITMSMLRFGQLLRGYQPRQKDLDFEVNTDYKIKFLQTQLEELQKEKIQNSVLLNQDLTKNMNSDRMDHLERTVNDYLKNRITEITVLSVAEASTVFKLLKEMCNQCEQEKIKLAKEAKPISEASLHKFRRASKGNLSSASLREKRSSMKRSSRRLSAEKVEKSTSVQSLMDPKYKSQNRTSVEISSGSLTNIQKRLRSTGHLPKSAERPSRPPSAVGGFHKRVSAIGKRKSTNSMGAAILSEKSVHETVVLVPDAVPENQEAWAAYQNEQAYKNTLEEYRANEGRIIDEYSEYLEELKRLQNIKEELENMKFEITEGEIMRKFNVCSKNKETELTEAILTEAETICQENMERSQQSLTDQQETVLKSQAELKIYLKIRKDIKNQLTIDFENYCKEKYNIPLPTLKTLSEEEMLKDTKHQSVSVKNDAEEKINDIKKKSSQLSSLRKIMSKEKHRNDKIRQKSSITWINTPTKT</sequence>
<protein>
    <recommendedName>
        <fullName evidence="10">Kinesin motor domain-containing protein</fullName>
    </recommendedName>
</protein>
<dbReference type="PANTHER" id="PTHR47969:SF15">
    <property type="entry name" value="CHROMOSOME-ASSOCIATED KINESIN KIF4A-RELATED"/>
    <property type="match status" value="1"/>
</dbReference>
<evidence type="ECO:0000256" key="8">
    <source>
        <dbReference type="SAM" id="Coils"/>
    </source>
</evidence>
<evidence type="ECO:0000256" key="6">
    <source>
        <dbReference type="ARBA" id="ARBA00023212"/>
    </source>
</evidence>
<dbReference type="InterPro" id="IPR001752">
    <property type="entry name" value="Kinesin_motor_dom"/>
</dbReference>
<feature type="compositionally biased region" description="Basic and acidic residues" evidence="9">
    <location>
        <begin position="766"/>
        <end position="777"/>
    </location>
</feature>
<dbReference type="SUPFAM" id="SSF52540">
    <property type="entry name" value="P-loop containing nucleoside triphosphate hydrolases"/>
    <property type="match status" value="1"/>
</dbReference>
<keyword evidence="5 8" id="KW-0175">Coiled coil</keyword>
<feature type="compositionally biased region" description="Polar residues" evidence="9">
    <location>
        <begin position="493"/>
        <end position="511"/>
    </location>
</feature>
<proteinExistence type="inferred from homology"/>
<organism evidence="11 12">
    <name type="scientific">Phaedon cochleariae</name>
    <name type="common">Mustard beetle</name>
    <dbReference type="NCBI Taxonomy" id="80249"/>
    <lineage>
        <taxon>Eukaryota</taxon>
        <taxon>Metazoa</taxon>
        <taxon>Ecdysozoa</taxon>
        <taxon>Arthropoda</taxon>
        <taxon>Hexapoda</taxon>
        <taxon>Insecta</taxon>
        <taxon>Pterygota</taxon>
        <taxon>Neoptera</taxon>
        <taxon>Endopterygota</taxon>
        <taxon>Coleoptera</taxon>
        <taxon>Polyphaga</taxon>
        <taxon>Cucujiformia</taxon>
        <taxon>Chrysomeloidea</taxon>
        <taxon>Chrysomelidae</taxon>
        <taxon>Chrysomelinae</taxon>
        <taxon>Chrysomelini</taxon>
        <taxon>Phaedon</taxon>
    </lineage>
</organism>
<keyword evidence="4 7" id="KW-0067">ATP-binding</keyword>
<dbReference type="GO" id="GO:0008017">
    <property type="term" value="F:microtubule binding"/>
    <property type="evidence" value="ECO:0007669"/>
    <property type="project" value="InterPro"/>
</dbReference>
<dbReference type="InterPro" id="IPR027640">
    <property type="entry name" value="Kinesin-like_fam"/>
</dbReference>
<dbReference type="GO" id="GO:0007018">
    <property type="term" value="P:microtubule-based movement"/>
    <property type="evidence" value="ECO:0007669"/>
    <property type="project" value="InterPro"/>
</dbReference>
<name>A0A9P0GUP2_PHACE</name>
<keyword evidence="12" id="KW-1185">Reference proteome</keyword>
<keyword evidence="3 7" id="KW-0547">Nucleotide-binding</keyword>
<evidence type="ECO:0000259" key="10">
    <source>
        <dbReference type="PROSITE" id="PS50067"/>
    </source>
</evidence>
<dbReference type="GO" id="GO:0003777">
    <property type="term" value="F:microtubule motor activity"/>
    <property type="evidence" value="ECO:0007669"/>
    <property type="project" value="InterPro"/>
</dbReference>
<keyword evidence="6" id="KW-0206">Cytoskeleton</keyword>
<dbReference type="Gene3D" id="3.40.850.10">
    <property type="entry name" value="Kinesin motor domain"/>
    <property type="match status" value="1"/>
</dbReference>
<feature type="compositionally biased region" description="Polar residues" evidence="9">
    <location>
        <begin position="779"/>
        <end position="791"/>
    </location>
</feature>
<evidence type="ECO:0000256" key="5">
    <source>
        <dbReference type="ARBA" id="ARBA00023054"/>
    </source>
</evidence>
<comment type="subcellular location">
    <subcellularLocation>
        <location evidence="1">Cytoplasm</location>
        <location evidence="1">Cytoskeleton</location>
    </subcellularLocation>
</comment>
<dbReference type="GO" id="GO:0051231">
    <property type="term" value="P:spindle elongation"/>
    <property type="evidence" value="ECO:0007669"/>
    <property type="project" value="TreeGrafter"/>
</dbReference>
<dbReference type="SMART" id="SM00129">
    <property type="entry name" value="KISc"/>
    <property type="match status" value="1"/>
</dbReference>
<evidence type="ECO:0000256" key="7">
    <source>
        <dbReference type="PROSITE-ProRule" id="PRU00283"/>
    </source>
</evidence>
<dbReference type="PANTHER" id="PTHR47969">
    <property type="entry name" value="CHROMOSOME-ASSOCIATED KINESIN KIF4A-RELATED"/>
    <property type="match status" value="1"/>
</dbReference>
<keyword evidence="7" id="KW-0505">Motor protein</keyword>
<dbReference type="GO" id="GO:0007052">
    <property type="term" value="P:mitotic spindle organization"/>
    <property type="evidence" value="ECO:0007669"/>
    <property type="project" value="TreeGrafter"/>
</dbReference>
<dbReference type="Proteomes" id="UP001153737">
    <property type="component" value="Chromosome 2"/>
</dbReference>
<dbReference type="InterPro" id="IPR027417">
    <property type="entry name" value="P-loop_NTPase"/>
</dbReference>
<evidence type="ECO:0000313" key="11">
    <source>
        <dbReference type="EMBL" id="CAH1156018.1"/>
    </source>
</evidence>
<dbReference type="Pfam" id="PF00225">
    <property type="entry name" value="Kinesin"/>
    <property type="match status" value="1"/>
</dbReference>
<gene>
    <name evidence="11" type="ORF">PHAECO_LOCUS6569</name>
</gene>
<reference evidence="11" key="2">
    <citation type="submission" date="2022-10" db="EMBL/GenBank/DDBJ databases">
        <authorList>
            <consortium name="ENA_rothamsted_submissions"/>
            <consortium name="culmorum"/>
            <person name="King R."/>
        </authorList>
    </citation>
    <scope>NUCLEOTIDE SEQUENCE</scope>
</reference>